<dbReference type="InterPro" id="IPR016047">
    <property type="entry name" value="M23ase_b-sheet_dom"/>
</dbReference>
<dbReference type="PANTHER" id="PTHR21666:SF270">
    <property type="entry name" value="MUREIN HYDROLASE ACTIVATOR ENVC"/>
    <property type="match status" value="1"/>
</dbReference>
<evidence type="ECO:0000313" key="4">
    <source>
        <dbReference type="EMBL" id="MBI3015166.1"/>
    </source>
</evidence>
<dbReference type="CDD" id="cd12797">
    <property type="entry name" value="M23_peptidase"/>
    <property type="match status" value="1"/>
</dbReference>
<feature type="compositionally biased region" description="Gly residues" evidence="1">
    <location>
        <begin position="27"/>
        <end position="45"/>
    </location>
</feature>
<feature type="chain" id="PRO_5038117416" evidence="2">
    <location>
        <begin position="18"/>
        <end position="295"/>
    </location>
</feature>
<feature type="region of interest" description="Disordered" evidence="1">
    <location>
        <begin position="26"/>
        <end position="52"/>
    </location>
</feature>
<dbReference type="EMBL" id="JACPSX010000172">
    <property type="protein sequence ID" value="MBI3015166.1"/>
    <property type="molecule type" value="Genomic_DNA"/>
</dbReference>
<evidence type="ECO:0000259" key="3">
    <source>
        <dbReference type="Pfam" id="PF01551"/>
    </source>
</evidence>
<dbReference type="GO" id="GO:0004222">
    <property type="term" value="F:metalloendopeptidase activity"/>
    <property type="evidence" value="ECO:0007669"/>
    <property type="project" value="TreeGrafter"/>
</dbReference>
<dbReference type="InterPro" id="IPR050570">
    <property type="entry name" value="Cell_wall_metabolism_enzyme"/>
</dbReference>
<feature type="domain" description="M23ase beta-sheet core" evidence="3">
    <location>
        <begin position="119"/>
        <end position="219"/>
    </location>
</feature>
<dbReference type="Pfam" id="PF01551">
    <property type="entry name" value="Peptidase_M23"/>
    <property type="match status" value="1"/>
</dbReference>
<accession>A0A932GQ83</accession>
<dbReference type="Proteomes" id="UP000741360">
    <property type="component" value="Unassembled WGS sequence"/>
</dbReference>
<dbReference type="SUPFAM" id="SSF51261">
    <property type="entry name" value="Duplicated hybrid motif"/>
    <property type="match status" value="1"/>
</dbReference>
<organism evidence="4 5">
    <name type="scientific">Tectimicrobiota bacterium</name>
    <dbReference type="NCBI Taxonomy" id="2528274"/>
    <lineage>
        <taxon>Bacteria</taxon>
        <taxon>Pseudomonadati</taxon>
        <taxon>Nitrospinota/Tectimicrobiota group</taxon>
        <taxon>Candidatus Tectimicrobiota</taxon>
    </lineage>
</organism>
<dbReference type="AlphaFoldDB" id="A0A932GQ83"/>
<evidence type="ECO:0000256" key="2">
    <source>
        <dbReference type="SAM" id="SignalP"/>
    </source>
</evidence>
<evidence type="ECO:0000256" key="1">
    <source>
        <dbReference type="SAM" id="MobiDB-lite"/>
    </source>
</evidence>
<evidence type="ECO:0000313" key="5">
    <source>
        <dbReference type="Proteomes" id="UP000741360"/>
    </source>
</evidence>
<protein>
    <submittedName>
        <fullName evidence="4">M23 family metallopeptidase</fullName>
    </submittedName>
</protein>
<reference evidence="4" key="1">
    <citation type="submission" date="2020-07" db="EMBL/GenBank/DDBJ databases">
        <title>Huge and variable diversity of episymbiotic CPR bacteria and DPANN archaea in groundwater ecosystems.</title>
        <authorList>
            <person name="He C.Y."/>
            <person name="Keren R."/>
            <person name="Whittaker M."/>
            <person name="Farag I.F."/>
            <person name="Doudna J."/>
            <person name="Cate J.H.D."/>
            <person name="Banfield J.F."/>
        </authorList>
    </citation>
    <scope>NUCLEOTIDE SEQUENCE</scope>
    <source>
        <strain evidence="4">NC_groundwater_717_Ag_S-0.2um_59_8</strain>
    </source>
</reference>
<sequence>MRRFLILFCLLSALALTAPPVETQMRGGKGFKGEGMGGGTMGGGPSESTGSGLRLPPEIVGAFAPRGATMEHMKAKGFFATGLEPVYPKEAKCLEVESTFGSWTRSDGSYRSRQFYFGYHGGMDIPAPEGTPILAVAAGTVVHKFVGTGIGGIGVVLQHAPQDTGLPSWTYTEYKHLREMADVKIGQRVEMGEVIAHAGDTGTRGGHYGEAGFSHLHLSAYFSLQKDFITALFFAPVDGQWLDPLALFRGPPLSSAEIHDLPGDRKRVRFAYKTSDGKVVPEGAKLIWPFACKPR</sequence>
<gene>
    <name evidence="4" type="ORF">HYY65_08945</name>
</gene>
<dbReference type="Gene3D" id="2.70.70.10">
    <property type="entry name" value="Glucose Permease (Domain IIA)"/>
    <property type="match status" value="1"/>
</dbReference>
<dbReference type="InterPro" id="IPR011055">
    <property type="entry name" value="Dup_hybrid_motif"/>
</dbReference>
<keyword evidence="2" id="KW-0732">Signal</keyword>
<comment type="caution">
    <text evidence="4">The sequence shown here is derived from an EMBL/GenBank/DDBJ whole genome shotgun (WGS) entry which is preliminary data.</text>
</comment>
<feature type="signal peptide" evidence="2">
    <location>
        <begin position="1"/>
        <end position="17"/>
    </location>
</feature>
<proteinExistence type="predicted"/>
<name>A0A932GQ83_UNCTE</name>
<dbReference type="PANTHER" id="PTHR21666">
    <property type="entry name" value="PEPTIDASE-RELATED"/>
    <property type="match status" value="1"/>
</dbReference>